<evidence type="ECO:0000259" key="2">
    <source>
        <dbReference type="Pfam" id="PF00892"/>
    </source>
</evidence>
<feature type="transmembrane region" description="Helical" evidence="1">
    <location>
        <begin position="293"/>
        <end position="310"/>
    </location>
</feature>
<dbReference type="EMBL" id="LAZR01014646">
    <property type="protein sequence ID" value="KKM16563.1"/>
    <property type="molecule type" value="Genomic_DNA"/>
</dbReference>
<gene>
    <name evidence="3" type="ORF">LCGC14_1684580</name>
</gene>
<evidence type="ECO:0000313" key="3">
    <source>
        <dbReference type="EMBL" id="KKM16563.1"/>
    </source>
</evidence>
<dbReference type="PANTHER" id="PTHR22911:SF137">
    <property type="entry name" value="SOLUTE CARRIER FAMILY 35 MEMBER G2-RELATED"/>
    <property type="match status" value="1"/>
</dbReference>
<dbReference type="PANTHER" id="PTHR22911">
    <property type="entry name" value="ACYL-MALONYL CONDENSING ENZYME-RELATED"/>
    <property type="match status" value="1"/>
</dbReference>
<feature type="transmembrane region" description="Helical" evidence="1">
    <location>
        <begin position="167"/>
        <end position="187"/>
    </location>
</feature>
<keyword evidence="1" id="KW-0472">Membrane</keyword>
<feature type="transmembrane region" description="Helical" evidence="1">
    <location>
        <begin position="116"/>
        <end position="137"/>
    </location>
</feature>
<dbReference type="InterPro" id="IPR037185">
    <property type="entry name" value="EmrE-like"/>
</dbReference>
<keyword evidence="1" id="KW-1133">Transmembrane helix</keyword>
<feature type="transmembrane region" description="Helical" evidence="1">
    <location>
        <begin position="37"/>
        <end position="57"/>
    </location>
</feature>
<comment type="caution">
    <text evidence="3">The sequence shown here is derived from an EMBL/GenBank/DDBJ whole genome shotgun (WGS) entry which is preliminary data.</text>
</comment>
<dbReference type="AlphaFoldDB" id="A0A0F9K364"/>
<proteinExistence type="predicted"/>
<feature type="domain" description="EamA" evidence="2">
    <location>
        <begin position="172"/>
        <end position="310"/>
    </location>
</feature>
<dbReference type="GO" id="GO:0016020">
    <property type="term" value="C:membrane"/>
    <property type="evidence" value="ECO:0007669"/>
    <property type="project" value="InterPro"/>
</dbReference>
<dbReference type="SUPFAM" id="SSF103481">
    <property type="entry name" value="Multidrug resistance efflux transporter EmrE"/>
    <property type="match status" value="2"/>
</dbReference>
<evidence type="ECO:0000256" key="1">
    <source>
        <dbReference type="SAM" id="Phobius"/>
    </source>
</evidence>
<feature type="transmembrane region" description="Helical" evidence="1">
    <location>
        <begin position="91"/>
        <end position="110"/>
    </location>
</feature>
<sequence>MENYNFKKGLFYSILGSLLISLQPIIAISRPSVIDPYIFGAGVALIEAIIFLPIFLIERRKIKKQISNDPLNHEKYDLLLNGWKRRENLKILIIVGVAFSFIPILLYIGFDSAGAINSSLAMKTEIIFAIIFGNLIFKEKINKIQISFCFLLFFGVLLSVTQGSFDVLSLNIGVIILVLTVFLFTIIHSLTKIGLQKNEIFSSQVVFIRNLFSGILLISTYFLFFPLENIRILLNPENLIFFLLMGIDYGFSLFLWYKALTYFHIGKITIIGTLTPIATAFFSFLFLGEIFTWYHLIGTIIIIFSIIMIIRQKEEN</sequence>
<organism evidence="3">
    <name type="scientific">marine sediment metagenome</name>
    <dbReference type="NCBI Taxonomy" id="412755"/>
    <lineage>
        <taxon>unclassified sequences</taxon>
        <taxon>metagenomes</taxon>
        <taxon>ecological metagenomes</taxon>
    </lineage>
</organism>
<feature type="transmembrane region" description="Helical" evidence="1">
    <location>
        <begin position="239"/>
        <end position="256"/>
    </location>
</feature>
<dbReference type="Pfam" id="PF00892">
    <property type="entry name" value="EamA"/>
    <property type="match status" value="2"/>
</dbReference>
<keyword evidence="1" id="KW-0812">Transmembrane</keyword>
<accession>A0A0F9K364</accession>
<feature type="transmembrane region" description="Helical" evidence="1">
    <location>
        <begin position="144"/>
        <end position="161"/>
    </location>
</feature>
<feature type="domain" description="EamA" evidence="2">
    <location>
        <begin position="8"/>
        <end position="160"/>
    </location>
</feature>
<dbReference type="InterPro" id="IPR000620">
    <property type="entry name" value="EamA_dom"/>
</dbReference>
<feature type="transmembrane region" description="Helical" evidence="1">
    <location>
        <begin position="268"/>
        <end position="287"/>
    </location>
</feature>
<feature type="transmembrane region" description="Helical" evidence="1">
    <location>
        <begin position="207"/>
        <end position="227"/>
    </location>
</feature>
<protein>
    <recommendedName>
        <fullName evidence="2">EamA domain-containing protein</fullName>
    </recommendedName>
</protein>
<name>A0A0F9K364_9ZZZZ</name>
<reference evidence="3" key="1">
    <citation type="journal article" date="2015" name="Nature">
        <title>Complex archaea that bridge the gap between prokaryotes and eukaryotes.</title>
        <authorList>
            <person name="Spang A."/>
            <person name="Saw J.H."/>
            <person name="Jorgensen S.L."/>
            <person name="Zaremba-Niedzwiedzka K."/>
            <person name="Martijn J."/>
            <person name="Lind A.E."/>
            <person name="van Eijk R."/>
            <person name="Schleper C."/>
            <person name="Guy L."/>
            <person name="Ettema T.J."/>
        </authorList>
    </citation>
    <scope>NUCLEOTIDE SEQUENCE</scope>
</reference>